<dbReference type="AlphaFoldDB" id="A0A1S2LT33"/>
<sequence>MSGTSFIKSLLFQNKNGIIKFIAYEHLKFWIFTFHVNDDLYRYINTLVILSLNSDSVKLKLVSLTDIKYLRVKSSGIFKHLAPYYKWHGQGAVMIKER</sequence>
<protein>
    <submittedName>
        <fullName evidence="1">Uncharacterized protein</fullName>
    </submittedName>
</protein>
<dbReference type="EMBL" id="MLQQ01000001">
    <property type="protein sequence ID" value="OIJ15672.1"/>
    <property type="molecule type" value="Genomic_DNA"/>
</dbReference>
<accession>A0A1S2LT33</accession>
<name>A0A1S2LT33_9BACI</name>
<evidence type="ECO:0000313" key="2">
    <source>
        <dbReference type="Proteomes" id="UP000180098"/>
    </source>
</evidence>
<gene>
    <name evidence="1" type="ORF">BKP35_01360</name>
</gene>
<comment type="caution">
    <text evidence="1">The sequence shown here is derived from an EMBL/GenBank/DDBJ whole genome shotgun (WGS) entry which is preliminary data.</text>
</comment>
<organism evidence="1 2">
    <name type="scientific">Anaerobacillus arseniciselenatis</name>
    <dbReference type="NCBI Taxonomy" id="85682"/>
    <lineage>
        <taxon>Bacteria</taxon>
        <taxon>Bacillati</taxon>
        <taxon>Bacillota</taxon>
        <taxon>Bacilli</taxon>
        <taxon>Bacillales</taxon>
        <taxon>Bacillaceae</taxon>
        <taxon>Anaerobacillus</taxon>
    </lineage>
</organism>
<evidence type="ECO:0000313" key="1">
    <source>
        <dbReference type="EMBL" id="OIJ15672.1"/>
    </source>
</evidence>
<proteinExistence type="predicted"/>
<reference evidence="1 2" key="1">
    <citation type="submission" date="2016-10" db="EMBL/GenBank/DDBJ databases">
        <title>Draft genome sequences of four alkaliphilic bacteria belonging to the Anaerobacillus genus.</title>
        <authorList>
            <person name="Bassil N.M."/>
            <person name="Lloyd J.R."/>
        </authorList>
    </citation>
    <scope>NUCLEOTIDE SEQUENCE [LARGE SCALE GENOMIC DNA]</scope>
    <source>
        <strain evidence="1 2">DSM 15340</strain>
    </source>
</reference>
<keyword evidence="2" id="KW-1185">Reference proteome</keyword>
<dbReference type="Proteomes" id="UP000180098">
    <property type="component" value="Unassembled WGS sequence"/>
</dbReference>